<name>B2HP21_MYCMM</name>
<evidence type="ECO:0000256" key="1">
    <source>
        <dbReference type="SAM" id="MobiDB-lite"/>
    </source>
</evidence>
<dbReference type="eggNOG" id="COG3266">
    <property type="taxonomic scope" value="Bacteria"/>
</dbReference>
<evidence type="ECO:0000259" key="2">
    <source>
        <dbReference type="Pfam" id="PF23717"/>
    </source>
</evidence>
<accession>B2HP21</accession>
<feature type="region of interest" description="Disordered" evidence="1">
    <location>
        <begin position="409"/>
        <end position="561"/>
    </location>
</feature>
<feature type="compositionally biased region" description="Gly residues" evidence="1">
    <location>
        <begin position="466"/>
        <end position="561"/>
    </location>
</feature>
<feature type="domain" description="DUF7159" evidence="2">
    <location>
        <begin position="19"/>
        <end position="247"/>
    </location>
</feature>
<evidence type="ECO:0000313" key="4">
    <source>
        <dbReference type="Proteomes" id="UP000001190"/>
    </source>
</evidence>
<reference evidence="3 4" key="1">
    <citation type="journal article" date="2008" name="Genome Res.">
        <title>Insights from the complete genome sequence of Mycobacterium marinum on the evolution of Mycobacterium tuberculosis.</title>
        <authorList>
            <person name="Stinear T.P."/>
            <person name="Seemann T."/>
            <person name="Harrison P.F."/>
            <person name="Jenkin G.A."/>
            <person name="Davies J.K."/>
            <person name="Johnson P.D."/>
            <person name="Abdellah Z."/>
            <person name="Arrowsmith C."/>
            <person name="Chillingworth T."/>
            <person name="Churcher C."/>
            <person name="Clarke K."/>
            <person name="Cronin A."/>
            <person name="Davis P."/>
            <person name="Goodhead I."/>
            <person name="Holroyd N."/>
            <person name="Jagels K."/>
            <person name="Lord A."/>
            <person name="Moule S."/>
            <person name="Mungall K."/>
            <person name="Norbertczak H."/>
            <person name="Quail M.A."/>
            <person name="Rabbinowitsch E."/>
            <person name="Walker D."/>
            <person name="White B."/>
            <person name="Whitehead S."/>
            <person name="Small P.L."/>
            <person name="Brosch R."/>
            <person name="Ramakrishnan L."/>
            <person name="Fischbach M.A."/>
            <person name="Parkhill J."/>
            <person name="Cole S.T."/>
        </authorList>
    </citation>
    <scope>NUCLEOTIDE SEQUENCE [LARGE SCALE GENOMIC DNA]</scope>
    <source>
        <strain evidence="4">ATCC BAA-535 / M</strain>
    </source>
</reference>
<evidence type="ECO:0000313" key="3">
    <source>
        <dbReference type="EMBL" id="ACC39063.1"/>
    </source>
</evidence>
<dbReference type="PRINTS" id="PR01217">
    <property type="entry name" value="PRICHEXTENSN"/>
</dbReference>
<sequence>MFSSAATVVGCKTLGGVLDVVLGVSMAAADVRMALVEGEDGDGVIVEEDSFDLDRNPVTSSASDQVVAAILGTREGAADAGLRLSSIGVTWTDPVQAAALRDALAWHKVENVMLVSGFLAAAALGQAVGGALSYARTAVLFIEPDTATLAVVDTADGSVSEVCQQLLAEDDDAAVAEVVAMVAAAESLPARPDGVYVVGTGVDVAMIKPALDAATSLTVSVSEEQEMALARGAALACGNAPLFAATTAALAYAQDLNDPDPLGESDLGDELSPDQEPAGRRSGLLIGSGLAVVATAAVVALEVALAIDIRPTVALQPRPNENHLVAPPPQAAPPPQVAAPEPKIELARPRVAPRAASPQLPAPAAPVQRAPEVPVLPAPAVPEPVVAVPPLVPIVVPPVRVPSGTDTFLRPSVPKVQAPVPRQQPKAPAPRVEVPASPPPVVSPNPRGRGGLRLPGLGRIPNPGRGPAGGSLGPGRRGHFGGGAPGRSGPSGGGHGGQFGGGGHGGRFGGGGHGGGFGGGRGGGGHGGGFGGFGGGHGGGGHGGGFGGGHGGGFGGGHGGR</sequence>
<dbReference type="Proteomes" id="UP000001190">
    <property type="component" value="Chromosome"/>
</dbReference>
<dbReference type="EMBL" id="CP000854">
    <property type="protein sequence ID" value="ACC39063.1"/>
    <property type="molecule type" value="Genomic_DNA"/>
</dbReference>
<dbReference type="KEGG" id="mmi:MMAR_0601"/>
<proteinExistence type="predicted"/>
<gene>
    <name evidence="3" type="ordered locus">MMAR_0601</name>
</gene>
<dbReference type="InterPro" id="IPR055583">
    <property type="entry name" value="DUF7159"/>
</dbReference>
<protein>
    <submittedName>
        <fullName evidence="3">Conserved hypothetical membrane protein</fullName>
    </submittedName>
</protein>
<dbReference type="HOGENOM" id="CLU_019822_2_0_11"/>
<dbReference type="AlphaFoldDB" id="B2HP21"/>
<dbReference type="STRING" id="216594.MMAR_0601"/>
<feature type="compositionally biased region" description="Low complexity" evidence="1">
    <location>
        <begin position="454"/>
        <end position="465"/>
    </location>
</feature>
<organism evidence="3 4">
    <name type="scientific">Mycobacterium marinum (strain ATCC BAA-535 / M)</name>
    <dbReference type="NCBI Taxonomy" id="216594"/>
    <lineage>
        <taxon>Bacteria</taxon>
        <taxon>Bacillati</taxon>
        <taxon>Actinomycetota</taxon>
        <taxon>Actinomycetes</taxon>
        <taxon>Mycobacteriales</taxon>
        <taxon>Mycobacteriaceae</taxon>
        <taxon>Mycobacterium</taxon>
        <taxon>Mycobacterium ulcerans group</taxon>
    </lineage>
</organism>
<feature type="compositionally biased region" description="Acidic residues" evidence="1">
    <location>
        <begin position="260"/>
        <end position="273"/>
    </location>
</feature>
<dbReference type="Pfam" id="PF23717">
    <property type="entry name" value="DUF7159"/>
    <property type="match status" value="1"/>
</dbReference>
<keyword evidence="4" id="KW-1185">Reference proteome</keyword>
<feature type="region of interest" description="Disordered" evidence="1">
    <location>
        <begin position="260"/>
        <end position="280"/>
    </location>
</feature>